<evidence type="ECO:0000256" key="1">
    <source>
        <dbReference type="SAM" id="SignalP"/>
    </source>
</evidence>
<accession>A0A9D4ZP18</accession>
<comment type="caution">
    <text evidence="2">The sequence shown here is derived from an EMBL/GenBank/DDBJ whole genome shotgun (WGS) entry which is preliminary data.</text>
</comment>
<evidence type="ECO:0000313" key="3">
    <source>
        <dbReference type="Proteomes" id="UP000886520"/>
    </source>
</evidence>
<proteinExistence type="predicted"/>
<reference evidence="2" key="1">
    <citation type="submission" date="2021-01" db="EMBL/GenBank/DDBJ databases">
        <title>Adiantum capillus-veneris genome.</title>
        <authorList>
            <person name="Fang Y."/>
            <person name="Liao Q."/>
        </authorList>
    </citation>
    <scope>NUCLEOTIDE SEQUENCE</scope>
    <source>
        <strain evidence="2">H3</strain>
        <tissue evidence="2">Leaf</tissue>
    </source>
</reference>
<protein>
    <submittedName>
        <fullName evidence="2">Uncharacterized protein</fullName>
    </submittedName>
</protein>
<feature type="chain" id="PRO_5039644119" evidence="1">
    <location>
        <begin position="23"/>
        <end position="193"/>
    </location>
</feature>
<keyword evidence="3" id="KW-1185">Reference proteome</keyword>
<feature type="signal peptide" evidence="1">
    <location>
        <begin position="1"/>
        <end position="22"/>
    </location>
</feature>
<sequence length="193" mass="21895">MRLRRVVSTLFLLQILAEYYLGIELDEESLSNPLIRESEAFQGDNGSNHLHQRLLLEPTIKALDLAPEAWKSMIALEEEYVELNEKIKKDAVLKAKPGMLSYADTICSQTGYSSVYSPRYKEGVHQLNSLSADKGQSKAGDSTNAVALQRVIDADLSIKSHNFSKNWCLEVVHDNDLQVLQLSYERLRWIVRS</sequence>
<keyword evidence="1" id="KW-0732">Signal</keyword>
<name>A0A9D4ZP18_ADICA</name>
<dbReference type="OrthoDB" id="2861623at2759"/>
<dbReference type="AlphaFoldDB" id="A0A9D4ZP18"/>
<dbReference type="Proteomes" id="UP000886520">
    <property type="component" value="Chromosome 4"/>
</dbReference>
<dbReference type="EMBL" id="JABFUD020000004">
    <property type="protein sequence ID" value="KAI5080752.1"/>
    <property type="molecule type" value="Genomic_DNA"/>
</dbReference>
<organism evidence="2 3">
    <name type="scientific">Adiantum capillus-veneris</name>
    <name type="common">Maidenhair fern</name>
    <dbReference type="NCBI Taxonomy" id="13818"/>
    <lineage>
        <taxon>Eukaryota</taxon>
        <taxon>Viridiplantae</taxon>
        <taxon>Streptophyta</taxon>
        <taxon>Embryophyta</taxon>
        <taxon>Tracheophyta</taxon>
        <taxon>Polypodiopsida</taxon>
        <taxon>Polypodiidae</taxon>
        <taxon>Polypodiales</taxon>
        <taxon>Pteridineae</taxon>
        <taxon>Pteridaceae</taxon>
        <taxon>Vittarioideae</taxon>
        <taxon>Adiantum</taxon>
    </lineage>
</organism>
<gene>
    <name evidence="2" type="ORF">GOP47_0003935</name>
</gene>
<evidence type="ECO:0000313" key="2">
    <source>
        <dbReference type="EMBL" id="KAI5080752.1"/>
    </source>
</evidence>